<dbReference type="PANTHER" id="PTHR46585:SF1">
    <property type="entry name" value="CHROMO DOMAIN-CONTAINING PROTEIN"/>
    <property type="match status" value="1"/>
</dbReference>
<evidence type="ECO:0000313" key="3">
    <source>
        <dbReference type="Proteomes" id="UP000186922"/>
    </source>
</evidence>
<evidence type="ECO:0000259" key="1">
    <source>
        <dbReference type="PROSITE" id="PS50994"/>
    </source>
</evidence>
<dbReference type="Gene3D" id="3.30.420.10">
    <property type="entry name" value="Ribonuclease H-like superfamily/Ribonuclease H"/>
    <property type="match status" value="1"/>
</dbReference>
<dbReference type="InterPro" id="IPR036397">
    <property type="entry name" value="RNaseH_sf"/>
</dbReference>
<feature type="domain" description="Integrase catalytic" evidence="1">
    <location>
        <begin position="1"/>
        <end position="152"/>
    </location>
</feature>
<dbReference type="OrthoDB" id="6621683at2759"/>
<sequence>MANYLNSPAVIDCRDRGLHPLKLENATFDKRVYHILAAYNYLRQINYTDLLHHYPNLNILDSDQGTEFYNDRFQQYMRQKNIEHFSKLGSETKAAIVERFHRAITERLYRYFLLVGNKRYVEVLQSFVDSYNETPHKTLSFVAPNNVTENNKEEIKNAVYGTHKVTYAFRRSSKEKFVPEQLVRVSLQKKSFEKGFLRGWSSEV</sequence>
<reference evidence="2 3" key="1">
    <citation type="journal article" date="2016" name="Nat. Commun.">
        <title>Extremotolerant tardigrade genome and improved radiotolerance of human cultured cells by tardigrade-unique protein.</title>
        <authorList>
            <person name="Hashimoto T."/>
            <person name="Horikawa D.D."/>
            <person name="Saito Y."/>
            <person name="Kuwahara H."/>
            <person name="Kozuka-Hata H."/>
            <person name="Shin-I T."/>
            <person name="Minakuchi Y."/>
            <person name="Ohishi K."/>
            <person name="Motoyama A."/>
            <person name="Aizu T."/>
            <person name="Enomoto A."/>
            <person name="Kondo K."/>
            <person name="Tanaka S."/>
            <person name="Hara Y."/>
            <person name="Koshikawa S."/>
            <person name="Sagara H."/>
            <person name="Miura T."/>
            <person name="Yokobori S."/>
            <person name="Miyagawa K."/>
            <person name="Suzuki Y."/>
            <person name="Kubo T."/>
            <person name="Oyama M."/>
            <person name="Kohara Y."/>
            <person name="Fujiyama A."/>
            <person name="Arakawa K."/>
            <person name="Katayama T."/>
            <person name="Toyoda A."/>
            <person name="Kunieda T."/>
        </authorList>
    </citation>
    <scope>NUCLEOTIDE SEQUENCE [LARGE SCALE GENOMIC DNA]</scope>
    <source>
        <strain evidence="2 3">YOKOZUNA-1</strain>
    </source>
</reference>
<dbReference type="PROSITE" id="PS50994">
    <property type="entry name" value="INTEGRASE"/>
    <property type="match status" value="1"/>
</dbReference>
<dbReference type="InterPro" id="IPR012337">
    <property type="entry name" value="RNaseH-like_sf"/>
</dbReference>
<evidence type="ECO:0000313" key="2">
    <source>
        <dbReference type="EMBL" id="GAU87225.1"/>
    </source>
</evidence>
<gene>
    <name evidence="2" type="primary">RvY_00108-1</name>
    <name evidence="2" type="synonym">RvY_00108.1</name>
    <name evidence="2" type="ORF">RvY_00108</name>
</gene>
<organism evidence="2 3">
    <name type="scientific">Ramazzottius varieornatus</name>
    <name type="common">Water bear</name>
    <name type="synonym">Tardigrade</name>
    <dbReference type="NCBI Taxonomy" id="947166"/>
    <lineage>
        <taxon>Eukaryota</taxon>
        <taxon>Metazoa</taxon>
        <taxon>Ecdysozoa</taxon>
        <taxon>Tardigrada</taxon>
        <taxon>Eutardigrada</taxon>
        <taxon>Parachela</taxon>
        <taxon>Hypsibioidea</taxon>
        <taxon>Ramazzottiidae</taxon>
        <taxon>Ramazzottius</taxon>
    </lineage>
</organism>
<accession>A0A1D1UFS3</accession>
<dbReference type="PANTHER" id="PTHR46585">
    <property type="entry name" value="INTEGRASE CORE DOMAIN CONTAINING PROTEIN"/>
    <property type="match status" value="1"/>
</dbReference>
<dbReference type="EMBL" id="BDGG01000001">
    <property type="protein sequence ID" value="GAU87225.1"/>
    <property type="molecule type" value="Genomic_DNA"/>
</dbReference>
<proteinExistence type="predicted"/>
<name>A0A1D1UFS3_RAMVA</name>
<dbReference type="Proteomes" id="UP000186922">
    <property type="component" value="Unassembled WGS sequence"/>
</dbReference>
<dbReference type="GO" id="GO:0015074">
    <property type="term" value="P:DNA integration"/>
    <property type="evidence" value="ECO:0007669"/>
    <property type="project" value="InterPro"/>
</dbReference>
<comment type="caution">
    <text evidence="2">The sequence shown here is derived from an EMBL/GenBank/DDBJ whole genome shotgun (WGS) entry which is preliminary data.</text>
</comment>
<dbReference type="InterPro" id="IPR001584">
    <property type="entry name" value="Integrase_cat-core"/>
</dbReference>
<dbReference type="GO" id="GO:0003676">
    <property type="term" value="F:nucleic acid binding"/>
    <property type="evidence" value="ECO:0007669"/>
    <property type="project" value="InterPro"/>
</dbReference>
<dbReference type="SUPFAM" id="SSF53098">
    <property type="entry name" value="Ribonuclease H-like"/>
    <property type="match status" value="1"/>
</dbReference>
<protein>
    <recommendedName>
        <fullName evidence="1">Integrase catalytic domain-containing protein</fullName>
    </recommendedName>
</protein>
<keyword evidence="3" id="KW-1185">Reference proteome</keyword>
<dbReference type="AlphaFoldDB" id="A0A1D1UFS3"/>